<dbReference type="Gene3D" id="3.40.50.1980">
    <property type="entry name" value="Nitrogenase molybdenum iron protein domain"/>
    <property type="match status" value="2"/>
</dbReference>
<evidence type="ECO:0000313" key="5">
    <source>
        <dbReference type="EMBL" id="MEM5947532.1"/>
    </source>
</evidence>
<dbReference type="EMBL" id="JBCHKQ010000001">
    <property type="protein sequence ID" value="MEM5947532.1"/>
    <property type="molecule type" value="Genomic_DNA"/>
</dbReference>
<accession>A0ABU9UA31</accession>
<dbReference type="SUPFAM" id="SSF53720">
    <property type="entry name" value="ALDH-like"/>
    <property type="match status" value="1"/>
</dbReference>
<keyword evidence="6" id="KW-1185">Reference proteome</keyword>
<gene>
    <name evidence="5" type="primary">hisD</name>
    <name evidence="5" type="ORF">WKV44_03140</name>
</gene>
<reference evidence="5 6" key="1">
    <citation type="submission" date="2024-03" db="EMBL/GenBank/DDBJ databases">
        <title>Ignisphaera cupida sp. nov., a hyperthermophilic hydrolytic archaeon from a hot spring of Kamchatka, and proposal of Ignisphaeraceae fam. nov.</title>
        <authorList>
            <person name="Podosokorskaya O.A."/>
            <person name="Elcheninov A.G."/>
            <person name="Maltseva A.I."/>
            <person name="Zayulina K.S."/>
            <person name="Novikov A."/>
            <person name="Merkel A.Y."/>
        </authorList>
    </citation>
    <scope>NUCLEOTIDE SEQUENCE [LARGE SCALE GENOMIC DNA]</scope>
    <source>
        <strain evidence="5 6">38H-sp</strain>
    </source>
</reference>
<name>A0ABU9UA31_9SPIR</name>
<proteinExistence type="inferred from homology"/>
<organism evidence="5 6">
    <name type="scientific">Rarispira pelagica</name>
    <dbReference type="NCBI Taxonomy" id="3141764"/>
    <lineage>
        <taxon>Bacteria</taxon>
        <taxon>Pseudomonadati</taxon>
        <taxon>Spirochaetota</taxon>
        <taxon>Spirochaetia</taxon>
        <taxon>Winmispirales</taxon>
        <taxon>Winmispiraceae</taxon>
        <taxon>Rarispira</taxon>
    </lineage>
</organism>
<comment type="caution">
    <text evidence="5">The sequence shown here is derived from an EMBL/GenBank/DDBJ whole genome shotgun (WGS) entry which is preliminary data.</text>
</comment>
<dbReference type="EC" id="1.1.1.23" evidence="5"/>
<dbReference type="InterPro" id="IPR022695">
    <property type="entry name" value="Histidinol_DH_monofunct"/>
</dbReference>
<dbReference type="CDD" id="cd06572">
    <property type="entry name" value="Histidinol_dh"/>
    <property type="match status" value="1"/>
</dbReference>
<evidence type="ECO:0000256" key="2">
    <source>
        <dbReference type="ARBA" id="ARBA00023002"/>
    </source>
</evidence>
<evidence type="ECO:0000313" key="6">
    <source>
        <dbReference type="Proteomes" id="UP001466331"/>
    </source>
</evidence>
<dbReference type="Pfam" id="PF00815">
    <property type="entry name" value="Histidinol_dh"/>
    <property type="match status" value="1"/>
</dbReference>
<dbReference type="PANTHER" id="PTHR21256">
    <property type="entry name" value="HISTIDINOL DEHYDROGENASE HDH"/>
    <property type="match status" value="1"/>
</dbReference>
<dbReference type="Proteomes" id="UP001466331">
    <property type="component" value="Unassembled WGS sequence"/>
</dbReference>
<evidence type="ECO:0000256" key="1">
    <source>
        <dbReference type="ARBA" id="ARBA00010178"/>
    </source>
</evidence>
<dbReference type="InterPro" id="IPR016161">
    <property type="entry name" value="Ald_DH/histidinol_DH"/>
</dbReference>
<evidence type="ECO:0000256" key="4">
    <source>
        <dbReference type="RuleBase" id="RU004175"/>
    </source>
</evidence>
<sequence>MDVNINFWKWSELDAERRRRILRRSEEDISSAIEAVRPIVEAVRLEGDAAVLRYTREFEGAELEPDGLRVSEEEFSRAEAELDKSLKRAIENAVENVRIFHAAQVPSAMEMIEVRPGLVAGERAMPIDSCGLYVPRGRGSFPSMVYMLAVPAKLAGVKRIVMVSPPESDGSINPACLYAAHLCGVDEVYKMGGSQAIAALAYGTESIRPVSMITGPGSAYVAAAKHLVSHIVNTGLPAGPSESVILADSSADAWKVAIDLLIEAEHGADSSALLVTDSVSLAESVRSYLEDCIIRLPEPRQGFVRSVMAGYGGIIVADSMEEAAAIVNDFAPEHLMLHTREPFFTLSMIENAGEILLGENTPFSIANYATGPNAVLPTGGKAKLYSPVSVRDFIKYSSVVYASKEAFENIRDDVIRLAEFENFPAHAAALKNRDKTGKYEL</sequence>
<dbReference type="GO" id="GO:0004399">
    <property type="term" value="F:histidinol dehydrogenase activity"/>
    <property type="evidence" value="ECO:0007669"/>
    <property type="project" value="UniProtKB-EC"/>
</dbReference>
<dbReference type="InterPro" id="IPR012131">
    <property type="entry name" value="Hstdl_DH"/>
</dbReference>
<protein>
    <submittedName>
        <fullName evidence="5">Histidinol dehydrogenase</fullName>
        <ecNumber evidence="5">1.1.1.23</ecNumber>
    </submittedName>
</protein>
<dbReference type="PRINTS" id="PR00083">
    <property type="entry name" value="HOLDHDRGNASE"/>
</dbReference>
<dbReference type="PIRSF" id="PIRSF000099">
    <property type="entry name" value="Histidinol_dh"/>
    <property type="match status" value="1"/>
</dbReference>
<comment type="similarity">
    <text evidence="1 3 4">Belongs to the histidinol dehydrogenase family.</text>
</comment>
<evidence type="ECO:0000256" key="3">
    <source>
        <dbReference type="PIRNR" id="PIRNR000099"/>
    </source>
</evidence>
<dbReference type="NCBIfam" id="TIGR00069">
    <property type="entry name" value="hisD"/>
    <property type="match status" value="1"/>
</dbReference>
<dbReference type="PANTHER" id="PTHR21256:SF2">
    <property type="entry name" value="HISTIDINE BIOSYNTHESIS TRIFUNCTIONAL PROTEIN"/>
    <property type="match status" value="1"/>
</dbReference>
<dbReference type="RefSeq" id="WP_420068980.1">
    <property type="nucleotide sequence ID" value="NZ_JBCHKQ010000001.1"/>
</dbReference>
<dbReference type="Gene3D" id="1.20.5.1300">
    <property type="match status" value="1"/>
</dbReference>
<keyword evidence="2 3" id="KW-0560">Oxidoreductase</keyword>